<name>A0ABR4C1C0_9HELO</name>
<gene>
    <name evidence="2" type="ORF">VTL71DRAFT_5297</name>
</gene>
<dbReference type="EMBL" id="JAZHXI010000015">
    <property type="protein sequence ID" value="KAL2063492.1"/>
    <property type="molecule type" value="Genomic_DNA"/>
</dbReference>
<accession>A0ABR4C1C0</accession>
<organism evidence="2 3">
    <name type="scientific">Oculimacula yallundae</name>
    <dbReference type="NCBI Taxonomy" id="86028"/>
    <lineage>
        <taxon>Eukaryota</taxon>
        <taxon>Fungi</taxon>
        <taxon>Dikarya</taxon>
        <taxon>Ascomycota</taxon>
        <taxon>Pezizomycotina</taxon>
        <taxon>Leotiomycetes</taxon>
        <taxon>Helotiales</taxon>
        <taxon>Ploettnerulaceae</taxon>
        <taxon>Oculimacula</taxon>
    </lineage>
</organism>
<evidence type="ECO:0000256" key="1">
    <source>
        <dbReference type="SAM" id="MobiDB-lite"/>
    </source>
</evidence>
<keyword evidence="3" id="KW-1185">Reference proteome</keyword>
<protein>
    <submittedName>
        <fullName evidence="2">Uncharacterized protein</fullName>
    </submittedName>
</protein>
<comment type="caution">
    <text evidence="2">The sequence shown here is derived from an EMBL/GenBank/DDBJ whole genome shotgun (WGS) entry which is preliminary data.</text>
</comment>
<proteinExistence type="predicted"/>
<feature type="region of interest" description="Disordered" evidence="1">
    <location>
        <begin position="1"/>
        <end position="20"/>
    </location>
</feature>
<sequence length="106" mass="11900">MTFPSPGGLGPPWNSKSGSNGTCQRVKLLDYSFVYYSSLETEKYLNTSQYASSPLFLTSNAYPMLEFEMSSSLVNLSIILNVQQTSLLMLIYSKYDCNVFARLHCV</sequence>
<evidence type="ECO:0000313" key="3">
    <source>
        <dbReference type="Proteomes" id="UP001595075"/>
    </source>
</evidence>
<reference evidence="2 3" key="1">
    <citation type="journal article" date="2024" name="Commun. Biol.">
        <title>Comparative genomic analysis of thermophilic fungi reveals convergent evolutionary adaptations and gene losses.</title>
        <authorList>
            <person name="Steindorff A.S."/>
            <person name="Aguilar-Pontes M.V."/>
            <person name="Robinson A.J."/>
            <person name="Andreopoulos B."/>
            <person name="LaButti K."/>
            <person name="Kuo A."/>
            <person name="Mondo S."/>
            <person name="Riley R."/>
            <person name="Otillar R."/>
            <person name="Haridas S."/>
            <person name="Lipzen A."/>
            <person name="Grimwood J."/>
            <person name="Schmutz J."/>
            <person name="Clum A."/>
            <person name="Reid I.D."/>
            <person name="Moisan M.C."/>
            <person name="Butler G."/>
            <person name="Nguyen T.T.M."/>
            <person name="Dewar K."/>
            <person name="Conant G."/>
            <person name="Drula E."/>
            <person name="Henrissat B."/>
            <person name="Hansel C."/>
            <person name="Singer S."/>
            <person name="Hutchinson M.I."/>
            <person name="de Vries R.P."/>
            <person name="Natvig D.O."/>
            <person name="Powell A.J."/>
            <person name="Tsang A."/>
            <person name="Grigoriev I.V."/>
        </authorList>
    </citation>
    <scope>NUCLEOTIDE SEQUENCE [LARGE SCALE GENOMIC DNA]</scope>
    <source>
        <strain evidence="2 3">CBS 494.80</strain>
    </source>
</reference>
<evidence type="ECO:0000313" key="2">
    <source>
        <dbReference type="EMBL" id="KAL2063492.1"/>
    </source>
</evidence>
<dbReference type="Proteomes" id="UP001595075">
    <property type="component" value="Unassembled WGS sequence"/>
</dbReference>